<accession>A0ABW1HJT2</accession>
<sequence>MSAAAEPVVVALLPGGPLPRAARLADVVVTITGGDPTRVGASLLTACPGIALAVVGTPAGDVTVGVRNGPPLDLGQVTPPGLLTVGLLAVTAGLLHTRWIAGTLHHRRTPPDALRLARAAARLVEQAEHVGQPGRADPGEDVGRLPILLPCGLVVAAPPGDAAEQHHRLCPLTVRPEVGHPAHRLGGTALCGGQVTEPEVASASPDSTRAALYGSTSDSPAKTSPASTNSGSASAGRPVLVSSMPRLRQDRPTLRTSGSARRPASTRAYASAACSSRPVSA</sequence>
<feature type="region of interest" description="Disordered" evidence="1">
    <location>
        <begin position="197"/>
        <end position="281"/>
    </location>
</feature>
<dbReference type="RefSeq" id="WP_353899938.1">
    <property type="nucleotide sequence ID" value="NZ_CP158970.1"/>
</dbReference>
<evidence type="ECO:0000313" key="3">
    <source>
        <dbReference type="Proteomes" id="UP001596207"/>
    </source>
</evidence>
<organism evidence="2 3">
    <name type="scientific">Micromonospora harpali</name>
    <dbReference type="NCBI Taxonomy" id="1490225"/>
    <lineage>
        <taxon>Bacteria</taxon>
        <taxon>Bacillati</taxon>
        <taxon>Actinomycetota</taxon>
        <taxon>Actinomycetes</taxon>
        <taxon>Micromonosporales</taxon>
        <taxon>Micromonosporaceae</taxon>
        <taxon>Micromonospora</taxon>
    </lineage>
</organism>
<keyword evidence="3" id="KW-1185">Reference proteome</keyword>
<gene>
    <name evidence="2" type="ORF">ACFPZ4_05135</name>
</gene>
<feature type="compositionally biased region" description="Polar residues" evidence="1">
    <location>
        <begin position="214"/>
        <end position="233"/>
    </location>
</feature>
<name>A0ABW1HJT2_9ACTN</name>
<evidence type="ECO:0000256" key="1">
    <source>
        <dbReference type="SAM" id="MobiDB-lite"/>
    </source>
</evidence>
<comment type="caution">
    <text evidence="2">The sequence shown here is derived from an EMBL/GenBank/DDBJ whole genome shotgun (WGS) entry which is preliminary data.</text>
</comment>
<protein>
    <submittedName>
        <fullName evidence="2">Uncharacterized protein</fullName>
    </submittedName>
</protein>
<proteinExistence type="predicted"/>
<dbReference type="Proteomes" id="UP001596207">
    <property type="component" value="Unassembled WGS sequence"/>
</dbReference>
<dbReference type="EMBL" id="JBHSQQ010000015">
    <property type="protein sequence ID" value="MFC5940863.1"/>
    <property type="molecule type" value="Genomic_DNA"/>
</dbReference>
<reference evidence="3" key="1">
    <citation type="journal article" date="2019" name="Int. J. Syst. Evol. Microbiol.">
        <title>The Global Catalogue of Microorganisms (GCM) 10K type strain sequencing project: providing services to taxonomists for standard genome sequencing and annotation.</title>
        <authorList>
            <consortium name="The Broad Institute Genomics Platform"/>
            <consortium name="The Broad Institute Genome Sequencing Center for Infectious Disease"/>
            <person name="Wu L."/>
            <person name="Ma J."/>
        </authorList>
    </citation>
    <scope>NUCLEOTIDE SEQUENCE [LARGE SCALE GENOMIC DNA]</scope>
    <source>
        <strain evidence="3">CGMCC 4.7173</strain>
    </source>
</reference>
<evidence type="ECO:0000313" key="2">
    <source>
        <dbReference type="EMBL" id="MFC5940863.1"/>
    </source>
</evidence>